<sequence>MQSPFIFRIYTNLLSFFLAKKTADLDLEEIRKMLLEDQEILKISDHGAGSKKLKSHFRKTAEVTKFSATGRKFSQLYQYFCSLTPAENVLELGTCVGINSRYLAKATMGTLYTFEGAESLFQKAQEFPVESNTKYIFGNIKDTLPNVLQLFEKVDFALIDATHTYAGTTSYFNHILPYLHKGSIVAIADIHWSKEMDQAWEEIKKHPKIRLSIDFYECGILFFDQDIAQGEYILKI</sequence>
<comment type="caution">
    <text evidence="1">The sequence shown here is derived from an EMBL/GenBank/DDBJ whole genome shotgun (WGS) entry which is preliminary data.</text>
</comment>
<dbReference type="InterPro" id="IPR029063">
    <property type="entry name" value="SAM-dependent_MTases_sf"/>
</dbReference>
<gene>
    <name evidence="1" type="ORF">GCM10010993_29220</name>
</gene>
<evidence type="ECO:0000313" key="1">
    <source>
        <dbReference type="EMBL" id="GGC48907.1"/>
    </source>
</evidence>
<protein>
    <submittedName>
        <fullName evidence="1">O-methyltransferase</fullName>
    </submittedName>
</protein>
<dbReference type="EMBL" id="BMFD01000012">
    <property type="protein sequence ID" value="GGC48907.1"/>
    <property type="molecule type" value="Genomic_DNA"/>
</dbReference>
<keyword evidence="2" id="KW-1185">Reference proteome</keyword>
<dbReference type="SUPFAM" id="SSF53335">
    <property type="entry name" value="S-adenosyl-L-methionine-dependent methyltransferases"/>
    <property type="match status" value="1"/>
</dbReference>
<dbReference type="Proteomes" id="UP000635885">
    <property type="component" value="Unassembled WGS sequence"/>
</dbReference>
<accession>A0ABQ1N104</accession>
<dbReference type="Gene3D" id="3.40.50.150">
    <property type="entry name" value="Vaccinia Virus protein VP39"/>
    <property type="match status" value="1"/>
</dbReference>
<proteinExistence type="predicted"/>
<dbReference type="Pfam" id="PF13578">
    <property type="entry name" value="Methyltransf_24"/>
    <property type="match status" value="1"/>
</dbReference>
<organism evidence="1 2">
    <name type="scientific">Belliella aquatica</name>
    <dbReference type="NCBI Taxonomy" id="1323734"/>
    <lineage>
        <taxon>Bacteria</taxon>
        <taxon>Pseudomonadati</taxon>
        <taxon>Bacteroidota</taxon>
        <taxon>Cytophagia</taxon>
        <taxon>Cytophagales</taxon>
        <taxon>Cyclobacteriaceae</taxon>
        <taxon>Belliella</taxon>
    </lineage>
</organism>
<name>A0ABQ1N104_9BACT</name>
<evidence type="ECO:0000313" key="2">
    <source>
        <dbReference type="Proteomes" id="UP000635885"/>
    </source>
</evidence>
<reference evidence="2" key="1">
    <citation type="journal article" date="2019" name="Int. J. Syst. Evol. Microbiol.">
        <title>The Global Catalogue of Microorganisms (GCM) 10K type strain sequencing project: providing services to taxonomists for standard genome sequencing and annotation.</title>
        <authorList>
            <consortium name="The Broad Institute Genomics Platform"/>
            <consortium name="The Broad Institute Genome Sequencing Center for Infectious Disease"/>
            <person name="Wu L."/>
            <person name="Ma J."/>
        </authorList>
    </citation>
    <scope>NUCLEOTIDE SEQUENCE [LARGE SCALE GENOMIC DNA]</scope>
    <source>
        <strain evidence="2">CGMCC 1.12479</strain>
    </source>
</reference>